<name>A0A1W1WPD8_SULTA</name>
<keyword evidence="3" id="KW-1185">Reference proteome</keyword>
<gene>
    <name evidence="2" type="ORF">SAMN00768000_3723</name>
</gene>
<organism evidence="2 3">
    <name type="scientific">Sulfobacillus thermosulfidooxidans (strain DSM 9293 / VKM B-1269 / AT-1)</name>
    <dbReference type="NCBI Taxonomy" id="929705"/>
    <lineage>
        <taxon>Bacteria</taxon>
        <taxon>Bacillati</taxon>
        <taxon>Bacillota</taxon>
        <taxon>Clostridia</taxon>
        <taxon>Eubacteriales</taxon>
        <taxon>Clostridiales Family XVII. Incertae Sedis</taxon>
        <taxon>Sulfobacillus</taxon>
    </lineage>
</organism>
<feature type="transmembrane region" description="Helical" evidence="1">
    <location>
        <begin position="56"/>
        <end position="74"/>
    </location>
</feature>
<keyword evidence="1" id="KW-1133">Transmembrane helix</keyword>
<dbReference type="RefSeq" id="WP_084662273.1">
    <property type="nucleotide sequence ID" value="NZ_FWWY01000002.1"/>
</dbReference>
<accession>A0A1W1WPD8</accession>
<feature type="transmembrane region" description="Helical" evidence="1">
    <location>
        <begin position="21"/>
        <end position="44"/>
    </location>
</feature>
<evidence type="ECO:0000256" key="1">
    <source>
        <dbReference type="SAM" id="Phobius"/>
    </source>
</evidence>
<reference evidence="3" key="1">
    <citation type="submission" date="2017-04" db="EMBL/GenBank/DDBJ databases">
        <authorList>
            <person name="Varghese N."/>
            <person name="Submissions S."/>
        </authorList>
    </citation>
    <scope>NUCLEOTIDE SEQUENCE [LARGE SCALE GENOMIC DNA]</scope>
    <source>
        <strain evidence="3">DSM 9293</strain>
    </source>
</reference>
<dbReference type="AlphaFoldDB" id="A0A1W1WPD8"/>
<protein>
    <submittedName>
        <fullName evidence="2">Uncharacterized protein</fullName>
    </submittedName>
</protein>
<keyword evidence="1" id="KW-0472">Membrane</keyword>
<evidence type="ECO:0000313" key="2">
    <source>
        <dbReference type="EMBL" id="SMC08184.1"/>
    </source>
</evidence>
<dbReference type="EMBL" id="FWWY01000002">
    <property type="protein sequence ID" value="SMC08184.1"/>
    <property type="molecule type" value="Genomic_DNA"/>
</dbReference>
<evidence type="ECO:0000313" key="3">
    <source>
        <dbReference type="Proteomes" id="UP000192660"/>
    </source>
</evidence>
<sequence>MAAGIDTAQIVSAFNSLQQTLLTFVVPSAGLAAVYGGLIHAHVFHTEQAVRQGRDILKYAVVAILIAGLGPALLKSLAGLVGVPA</sequence>
<dbReference type="OrthoDB" id="9943489at2"/>
<proteinExistence type="predicted"/>
<dbReference type="Proteomes" id="UP000192660">
    <property type="component" value="Unassembled WGS sequence"/>
</dbReference>
<keyword evidence="1" id="KW-0812">Transmembrane</keyword>